<dbReference type="InterPro" id="IPR010360">
    <property type="entry name" value="DUF956"/>
</dbReference>
<dbReference type="EMBL" id="JACSNQ010000015">
    <property type="protein sequence ID" value="MBM6775332.1"/>
    <property type="molecule type" value="Genomic_DNA"/>
</dbReference>
<evidence type="ECO:0000313" key="2">
    <source>
        <dbReference type="Proteomes" id="UP000712527"/>
    </source>
</evidence>
<keyword evidence="2" id="KW-1185">Reference proteome</keyword>
<dbReference type="PIRSF" id="PIRSF021265">
    <property type="entry name" value="DUF956"/>
    <property type="match status" value="1"/>
</dbReference>
<proteinExistence type="predicted"/>
<dbReference type="Pfam" id="PF06115">
    <property type="entry name" value="DUF956"/>
    <property type="match status" value="1"/>
</dbReference>
<reference evidence="1 2" key="1">
    <citation type="journal article" date="2021" name="Sci. Rep.">
        <title>The distribution of antibiotic resistance genes in chicken gut microbiota commensals.</title>
        <authorList>
            <person name="Juricova H."/>
            <person name="Matiasovicova J."/>
            <person name="Kubasova T."/>
            <person name="Cejkova D."/>
            <person name="Rychlik I."/>
        </authorList>
    </citation>
    <scope>NUCLEOTIDE SEQUENCE [LARGE SCALE GENOMIC DNA]</scope>
    <source>
        <strain evidence="1 2">An794</strain>
    </source>
</reference>
<protein>
    <submittedName>
        <fullName evidence="1">DUF956 family protein</fullName>
    </submittedName>
</protein>
<dbReference type="Proteomes" id="UP000712527">
    <property type="component" value="Unassembled WGS sequence"/>
</dbReference>
<name>A0ABS2F451_9ACTN</name>
<comment type="caution">
    <text evidence="1">The sequence shown here is derived from an EMBL/GenBank/DDBJ whole genome shotgun (WGS) entry which is preliminary data.</text>
</comment>
<dbReference type="RefSeq" id="WP_204793670.1">
    <property type="nucleotide sequence ID" value="NZ_JACSNQ010000015.1"/>
</dbReference>
<sequence>MAQSQNTQVDLTVRATSFMGLAEYGNMMIGDRALEFYNERNVEDYIQIPWDQIDHVSASVMFGGRVIARWAVFTVGGASYSFSTRDNRAALRAIRAHIGGEKLLRSATFFGVIRAGLVGIWHRITRRG</sequence>
<gene>
    <name evidence="1" type="ORF">H9X80_07215</name>
</gene>
<organism evidence="1 2">
    <name type="scientific">Olsenella profusa</name>
    <dbReference type="NCBI Taxonomy" id="138595"/>
    <lineage>
        <taxon>Bacteria</taxon>
        <taxon>Bacillati</taxon>
        <taxon>Actinomycetota</taxon>
        <taxon>Coriobacteriia</taxon>
        <taxon>Coriobacteriales</taxon>
        <taxon>Atopobiaceae</taxon>
        <taxon>Olsenella</taxon>
    </lineage>
</organism>
<evidence type="ECO:0000313" key="1">
    <source>
        <dbReference type="EMBL" id="MBM6775332.1"/>
    </source>
</evidence>
<accession>A0ABS2F451</accession>